<reference evidence="1 2" key="1">
    <citation type="journal article" date="2019" name="Plant Biotechnol. J.">
        <title>The red bayberry genome and genetic basis of sex determination.</title>
        <authorList>
            <person name="Jia H.M."/>
            <person name="Jia H.J."/>
            <person name="Cai Q.L."/>
            <person name="Wang Y."/>
            <person name="Zhao H.B."/>
            <person name="Yang W.F."/>
            <person name="Wang G.Y."/>
            <person name="Li Y.H."/>
            <person name="Zhan D.L."/>
            <person name="Shen Y.T."/>
            <person name="Niu Q.F."/>
            <person name="Chang L."/>
            <person name="Qiu J."/>
            <person name="Zhao L."/>
            <person name="Xie H.B."/>
            <person name="Fu W.Y."/>
            <person name="Jin J."/>
            <person name="Li X.W."/>
            <person name="Jiao Y."/>
            <person name="Zhou C.C."/>
            <person name="Tu T."/>
            <person name="Chai C.Y."/>
            <person name="Gao J.L."/>
            <person name="Fan L.J."/>
            <person name="van de Weg E."/>
            <person name="Wang J.Y."/>
            <person name="Gao Z.S."/>
        </authorList>
    </citation>
    <scope>NUCLEOTIDE SEQUENCE [LARGE SCALE GENOMIC DNA]</scope>
    <source>
        <tissue evidence="1">Leaves</tissue>
    </source>
</reference>
<dbReference type="Proteomes" id="UP000516437">
    <property type="component" value="Chromosome 6"/>
</dbReference>
<evidence type="ECO:0000313" key="1">
    <source>
        <dbReference type="EMBL" id="KAB1211800.1"/>
    </source>
</evidence>
<keyword evidence="2" id="KW-1185">Reference proteome</keyword>
<sequence length="121" mass="13593">MPTVRLSLCVMMQKREPRRALTTSPLTVICSFHSGTGSCSTVLIFSASTSNCSDISMDALSEPMVFSFLFFGFLVRDQEHLREHRGCDGDVVDFWNMQSTAIGLKLLWDARPMTMVFCTLK</sequence>
<evidence type="ECO:0000313" key="2">
    <source>
        <dbReference type="Proteomes" id="UP000516437"/>
    </source>
</evidence>
<dbReference type="AlphaFoldDB" id="A0A6A1VL99"/>
<organism evidence="1 2">
    <name type="scientific">Morella rubra</name>
    <name type="common">Chinese bayberry</name>
    <dbReference type="NCBI Taxonomy" id="262757"/>
    <lineage>
        <taxon>Eukaryota</taxon>
        <taxon>Viridiplantae</taxon>
        <taxon>Streptophyta</taxon>
        <taxon>Embryophyta</taxon>
        <taxon>Tracheophyta</taxon>
        <taxon>Spermatophyta</taxon>
        <taxon>Magnoliopsida</taxon>
        <taxon>eudicotyledons</taxon>
        <taxon>Gunneridae</taxon>
        <taxon>Pentapetalae</taxon>
        <taxon>rosids</taxon>
        <taxon>fabids</taxon>
        <taxon>Fagales</taxon>
        <taxon>Myricaceae</taxon>
        <taxon>Morella</taxon>
    </lineage>
</organism>
<dbReference type="EMBL" id="RXIC02000024">
    <property type="protein sequence ID" value="KAB1211800.1"/>
    <property type="molecule type" value="Genomic_DNA"/>
</dbReference>
<protein>
    <submittedName>
        <fullName evidence="1">Uncharacterized protein</fullName>
    </submittedName>
</protein>
<name>A0A6A1VL99_9ROSI</name>
<proteinExistence type="predicted"/>
<comment type="caution">
    <text evidence="1">The sequence shown here is derived from an EMBL/GenBank/DDBJ whole genome shotgun (WGS) entry which is preliminary data.</text>
</comment>
<accession>A0A6A1VL99</accession>
<gene>
    <name evidence="1" type="ORF">CJ030_MR6G006602</name>
</gene>